<dbReference type="InterPro" id="IPR012675">
    <property type="entry name" value="Beta-grasp_dom_sf"/>
</dbReference>
<gene>
    <name evidence="1" type="primary">thiS</name>
    <name evidence="1" type="ORF">COT42_04995</name>
</gene>
<dbReference type="InterPro" id="IPR016155">
    <property type="entry name" value="Mopterin_synth/thiamin_S_b"/>
</dbReference>
<accession>A0A2H0XXA2</accession>
<dbReference type="PANTHER" id="PTHR34472">
    <property type="entry name" value="SULFUR CARRIER PROTEIN THIS"/>
    <property type="match status" value="1"/>
</dbReference>
<dbReference type="Gene3D" id="3.10.20.30">
    <property type="match status" value="1"/>
</dbReference>
<reference evidence="1 2" key="1">
    <citation type="submission" date="2017-09" db="EMBL/GenBank/DDBJ databases">
        <title>Depth-based differentiation of microbial function through sediment-hosted aquifers and enrichment of novel symbionts in the deep terrestrial subsurface.</title>
        <authorList>
            <person name="Probst A.J."/>
            <person name="Ladd B."/>
            <person name="Jarett J.K."/>
            <person name="Geller-Mcgrath D.E."/>
            <person name="Sieber C.M."/>
            <person name="Emerson J.B."/>
            <person name="Anantharaman K."/>
            <person name="Thomas B.C."/>
            <person name="Malmstrom R."/>
            <person name="Stieglmeier M."/>
            <person name="Klingl A."/>
            <person name="Woyke T."/>
            <person name="Ryan C.M."/>
            <person name="Banfield J.F."/>
        </authorList>
    </citation>
    <scope>NUCLEOTIDE SEQUENCE [LARGE SCALE GENOMIC DNA]</scope>
    <source>
        <strain evidence="1">CG08_land_8_20_14_0_20_45_16</strain>
    </source>
</reference>
<dbReference type="SUPFAM" id="SSF54285">
    <property type="entry name" value="MoaD/ThiS"/>
    <property type="match status" value="1"/>
</dbReference>
<dbReference type="InterPro" id="IPR003749">
    <property type="entry name" value="ThiS/MoaD-like"/>
</dbReference>
<protein>
    <submittedName>
        <fullName evidence="1">Thiamine biosynthesis protein ThiS</fullName>
    </submittedName>
</protein>
<dbReference type="Pfam" id="PF02597">
    <property type="entry name" value="ThiS"/>
    <property type="match status" value="1"/>
</dbReference>
<proteinExistence type="predicted"/>
<dbReference type="PANTHER" id="PTHR34472:SF1">
    <property type="entry name" value="SULFUR CARRIER PROTEIN THIS"/>
    <property type="match status" value="1"/>
</dbReference>
<sequence>MAITVNGEKKELIGKLTVAKLLEAHQLRPELTVVQLNEGIVPKGEYAGQLISDGDRID</sequence>
<evidence type="ECO:0000313" key="1">
    <source>
        <dbReference type="EMBL" id="PIS29567.1"/>
    </source>
</evidence>
<dbReference type="EMBL" id="PEYM01000078">
    <property type="protein sequence ID" value="PIS29567.1"/>
    <property type="molecule type" value="Genomic_DNA"/>
</dbReference>
<organism evidence="1 2">
    <name type="scientific">Candidatus Saganbacteria bacterium CG08_land_8_20_14_0_20_45_16</name>
    <dbReference type="NCBI Taxonomy" id="2014293"/>
    <lineage>
        <taxon>Bacteria</taxon>
        <taxon>Bacillati</taxon>
        <taxon>Saganbacteria</taxon>
    </lineage>
</organism>
<dbReference type="Proteomes" id="UP000231343">
    <property type="component" value="Unassembled WGS sequence"/>
</dbReference>
<dbReference type="CDD" id="cd00565">
    <property type="entry name" value="Ubl_ThiS"/>
    <property type="match status" value="1"/>
</dbReference>
<dbReference type="InterPro" id="IPR010035">
    <property type="entry name" value="Thi_S"/>
</dbReference>
<dbReference type="AlphaFoldDB" id="A0A2H0XXA2"/>
<dbReference type="NCBIfam" id="TIGR01683">
    <property type="entry name" value="thiS"/>
    <property type="match status" value="1"/>
</dbReference>
<name>A0A2H0XXA2_UNCSA</name>
<comment type="caution">
    <text evidence="1">The sequence shown here is derived from an EMBL/GenBank/DDBJ whole genome shotgun (WGS) entry which is preliminary data.</text>
</comment>
<evidence type="ECO:0000313" key="2">
    <source>
        <dbReference type="Proteomes" id="UP000231343"/>
    </source>
</evidence>